<dbReference type="Proteomes" id="UP001236507">
    <property type="component" value="Unassembled WGS sequence"/>
</dbReference>
<dbReference type="RefSeq" id="WP_095160456.1">
    <property type="nucleotide sequence ID" value="NZ_JASHIF010000005.1"/>
</dbReference>
<keyword evidence="1" id="KW-0175">Coiled coil</keyword>
<sequence length="106" mass="12390">MLLQVNYEQIFTPIVVSGIVALVVWIFRTKTEETKERIDARQEEIKDIQERQNKHGERIAVLEKDSLNQQNGINELKQALKEQKADFTAQFNHLSSQNNEILKQLK</sequence>
<comment type="caution">
    <text evidence="3">The sequence shown here is derived from an EMBL/GenBank/DDBJ whole genome shotgun (WGS) entry which is preliminary data.</text>
</comment>
<name>A0ABT6Y5X3_9BACT</name>
<keyword evidence="2" id="KW-1133">Transmembrane helix</keyword>
<dbReference type="EMBL" id="JASHIF010000035">
    <property type="protein sequence ID" value="MDI9862629.1"/>
    <property type="molecule type" value="Genomic_DNA"/>
</dbReference>
<feature type="coiled-coil region" evidence="1">
    <location>
        <begin position="31"/>
        <end position="65"/>
    </location>
</feature>
<reference evidence="3 5" key="1">
    <citation type="submission" date="2023-05" db="EMBL/GenBank/DDBJ databases">
        <title>Novel species of genus Flectobacillus isolated from stream in China.</title>
        <authorList>
            <person name="Lu H."/>
        </authorList>
    </citation>
    <scope>NUCLEOTIDE SEQUENCE [LARGE SCALE GENOMIC DNA]</scope>
    <source>
        <strain evidence="3 5">KCTC 42575</strain>
    </source>
</reference>
<evidence type="ECO:0008006" key="6">
    <source>
        <dbReference type="Google" id="ProtNLM"/>
    </source>
</evidence>
<accession>A0ABT6Y5X3</accession>
<feature type="transmembrane region" description="Helical" evidence="2">
    <location>
        <begin position="6"/>
        <end position="27"/>
    </location>
</feature>
<evidence type="ECO:0000313" key="3">
    <source>
        <dbReference type="EMBL" id="MDI9858974.1"/>
    </source>
</evidence>
<proteinExistence type="predicted"/>
<evidence type="ECO:0000313" key="4">
    <source>
        <dbReference type="EMBL" id="MDI9862629.1"/>
    </source>
</evidence>
<evidence type="ECO:0000256" key="1">
    <source>
        <dbReference type="SAM" id="Coils"/>
    </source>
</evidence>
<evidence type="ECO:0000256" key="2">
    <source>
        <dbReference type="SAM" id="Phobius"/>
    </source>
</evidence>
<keyword evidence="5" id="KW-1185">Reference proteome</keyword>
<gene>
    <name evidence="3" type="ORF">QM524_07130</name>
    <name evidence="4" type="ORF">QM524_25615</name>
</gene>
<protein>
    <recommendedName>
        <fullName evidence="6">Holin</fullName>
    </recommendedName>
</protein>
<dbReference type="EMBL" id="JASHIF010000005">
    <property type="protein sequence ID" value="MDI9858974.1"/>
    <property type="molecule type" value="Genomic_DNA"/>
</dbReference>
<keyword evidence="2" id="KW-0472">Membrane</keyword>
<organism evidence="3 5">
    <name type="scientific">Flectobacillus roseus</name>
    <dbReference type="NCBI Taxonomy" id="502259"/>
    <lineage>
        <taxon>Bacteria</taxon>
        <taxon>Pseudomonadati</taxon>
        <taxon>Bacteroidota</taxon>
        <taxon>Cytophagia</taxon>
        <taxon>Cytophagales</taxon>
        <taxon>Flectobacillaceae</taxon>
        <taxon>Flectobacillus</taxon>
    </lineage>
</organism>
<keyword evidence="2" id="KW-0812">Transmembrane</keyword>
<evidence type="ECO:0000313" key="5">
    <source>
        <dbReference type="Proteomes" id="UP001236507"/>
    </source>
</evidence>